<dbReference type="AlphaFoldDB" id="A0A0C3BR71"/>
<dbReference type="CDD" id="cd22852">
    <property type="entry name" value="SMN_C"/>
    <property type="match status" value="1"/>
</dbReference>
<sequence length="294" mass="32682">MMAATRPVVSYDDITLPYDQLDEPQPSSSHNAHHPPPSKKRKKNNQKAKQHKNASNSTSQRAEFLNSTSVSSKQQPEEEQWDADDYGYDNEEDGEGEESRELTHEEIWDDSALVNAWEAATEEYEAYHGPDKGWKEEPVNKSPLWYNVPVASSTKSVKPDASSSMNVPSGTALESDSRPLNFETFVPTHDPSLDIPTDPASNQIPVPDTNYFPVAGESAVVSQDEAFTRALNAMYWGGYWTAMYHAQRQLATPPTASNAPSEPEGIADAAKEEDEDEDLEQIEIDGDDFTSTQR</sequence>
<proteinExistence type="predicted"/>
<accession>A0A0C3BR71</accession>
<feature type="compositionally biased region" description="Polar residues" evidence="1">
    <location>
        <begin position="251"/>
        <end position="260"/>
    </location>
</feature>
<reference evidence="3 4" key="1">
    <citation type="submission" date="2014-04" db="EMBL/GenBank/DDBJ databases">
        <authorList>
            <consortium name="DOE Joint Genome Institute"/>
            <person name="Kuo A."/>
            <person name="Gay G."/>
            <person name="Dore J."/>
            <person name="Kohler A."/>
            <person name="Nagy L.G."/>
            <person name="Floudas D."/>
            <person name="Copeland A."/>
            <person name="Barry K.W."/>
            <person name="Cichocki N."/>
            <person name="Veneault-Fourrey C."/>
            <person name="LaButti K."/>
            <person name="Lindquist E.A."/>
            <person name="Lipzen A."/>
            <person name="Lundell T."/>
            <person name="Morin E."/>
            <person name="Murat C."/>
            <person name="Sun H."/>
            <person name="Tunlid A."/>
            <person name="Henrissat B."/>
            <person name="Grigoriev I.V."/>
            <person name="Hibbett D.S."/>
            <person name="Martin F."/>
            <person name="Nordberg H.P."/>
            <person name="Cantor M.N."/>
            <person name="Hua S.X."/>
        </authorList>
    </citation>
    <scope>NUCLEOTIDE SEQUENCE [LARGE SCALE GENOMIC DNA]</scope>
    <source>
        <strain evidence="4">h7</strain>
    </source>
</reference>
<feature type="compositionally biased region" description="Basic residues" evidence="1">
    <location>
        <begin position="31"/>
        <end position="52"/>
    </location>
</feature>
<organism evidence="3 4">
    <name type="scientific">Hebeloma cylindrosporum</name>
    <dbReference type="NCBI Taxonomy" id="76867"/>
    <lineage>
        <taxon>Eukaryota</taxon>
        <taxon>Fungi</taxon>
        <taxon>Dikarya</taxon>
        <taxon>Basidiomycota</taxon>
        <taxon>Agaricomycotina</taxon>
        <taxon>Agaricomycetes</taxon>
        <taxon>Agaricomycetidae</taxon>
        <taxon>Agaricales</taxon>
        <taxon>Agaricineae</taxon>
        <taxon>Hymenogastraceae</taxon>
        <taxon>Hebeloma</taxon>
    </lineage>
</organism>
<feature type="compositionally biased region" description="Acidic residues" evidence="1">
    <location>
        <begin position="77"/>
        <end position="96"/>
    </location>
</feature>
<feature type="compositionally biased region" description="Polar residues" evidence="1">
    <location>
        <begin position="152"/>
        <end position="174"/>
    </location>
</feature>
<evidence type="ECO:0000259" key="2">
    <source>
        <dbReference type="Pfam" id="PF20636"/>
    </source>
</evidence>
<evidence type="ECO:0000313" key="4">
    <source>
        <dbReference type="Proteomes" id="UP000053424"/>
    </source>
</evidence>
<feature type="compositionally biased region" description="Polar residues" evidence="1">
    <location>
        <begin position="56"/>
        <end position="74"/>
    </location>
</feature>
<dbReference type="InterPro" id="IPR047313">
    <property type="entry name" value="SMN_C"/>
</dbReference>
<dbReference type="HOGENOM" id="CLU_081907_0_0_1"/>
<evidence type="ECO:0000313" key="3">
    <source>
        <dbReference type="EMBL" id="KIM39135.1"/>
    </source>
</evidence>
<feature type="region of interest" description="Disordered" evidence="1">
    <location>
        <begin position="152"/>
        <end position="202"/>
    </location>
</feature>
<dbReference type="InterPro" id="IPR049481">
    <property type="entry name" value="SMN_G2-BD"/>
</dbReference>
<dbReference type="EMBL" id="KN831787">
    <property type="protein sequence ID" value="KIM39135.1"/>
    <property type="molecule type" value="Genomic_DNA"/>
</dbReference>
<evidence type="ECO:0000256" key="1">
    <source>
        <dbReference type="SAM" id="MobiDB-lite"/>
    </source>
</evidence>
<dbReference type="STRING" id="686832.A0A0C3BR71"/>
<dbReference type="Pfam" id="PF20636">
    <property type="entry name" value="SMN_G2-BD"/>
    <property type="match status" value="1"/>
</dbReference>
<feature type="region of interest" description="Disordered" evidence="1">
    <location>
        <begin position="1"/>
        <end position="102"/>
    </location>
</feature>
<dbReference type="CDD" id="cd22851">
    <property type="entry name" value="SMN_N"/>
    <property type="match status" value="1"/>
</dbReference>
<reference evidence="4" key="2">
    <citation type="submission" date="2015-01" db="EMBL/GenBank/DDBJ databases">
        <title>Evolutionary Origins and Diversification of the Mycorrhizal Mutualists.</title>
        <authorList>
            <consortium name="DOE Joint Genome Institute"/>
            <consortium name="Mycorrhizal Genomics Consortium"/>
            <person name="Kohler A."/>
            <person name="Kuo A."/>
            <person name="Nagy L.G."/>
            <person name="Floudas D."/>
            <person name="Copeland A."/>
            <person name="Barry K.W."/>
            <person name="Cichocki N."/>
            <person name="Veneault-Fourrey C."/>
            <person name="LaButti K."/>
            <person name="Lindquist E.A."/>
            <person name="Lipzen A."/>
            <person name="Lundell T."/>
            <person name="Morin E."/>
            <person name="Murat C."/>
            <person name="Riley R."/>
            <person name="Ohm R."/>
            <person name="Sun H."/>
            <person name="Tunlid A."/>
            <person name="Henrissat B."/>
            <person name="Grigoriev I.V."/>
            <person name="Hibbett D.S."/>
            <person name="Martin F."/>
        </authorList>
    </citation>
    <scope>NUCLEOTIDE SEQUENCE [LARGE SCALE GENOMIC DNA]</scope>
    <source>
        <strain evidence="4">h7</strain>
    </source>
</reference>
<keyword evidence="4" id="KW-1185">Reference proteome</keyword>
<feature type="region of interest" description="Disordered" evidence="1">
    <location>
        <begin position="251"/>
        <end position="294"/>
    </location>
</feature>
<dbReference type="OrthoDB" id="197400at2759"/>
<gene>
    <name evidence="3" type="ORF">M413DRAFT_236374</name>
</gene>
<protein>
    <recommendedName>
        <fullName evidence="2">Survival Motor Neuron Gemin2-binding domain-containing protein</fullName>
    </recommendedName>
</protein>
<name>A0A0C3BR71_HEBCY</name>
<feature type="compositionally biased region" description="Acidic residues" evidence="1">
    <location>
        <begin position="271"/>
        <end position="288"/>
    </location>
</feature>
<feature type="domain" description="Survival Motor Neuron Gemin2-binding" evidence="2">
    <location>
        <begin position="105"/>
        <end position="120"/>
    </location>
</feature>
<dbReference type="Proteomes" id="UP000053424">
    <property type="component" value="Unassembled WGS sequence"/>
</dbReference>